<evidence type="ECO:0000313" key="2">
    <source>
        <dbReference type="Proteomes" id="UP000681720"/>
    </source>
</evidence>
<gene>
    <name evidence="1" type="ORF">GIL414_LOCUS83288</name>
</gene>
<organism evidence="1 2">
    <name type="scientific">Rotaria magnacalcarata</name>
    <dbReference type="NCBI Taxonomy" id="392030"/>
    <lineage>
        <taxon>Eukaryota</taxon>
        <taxon>Metazoa</taxon>
        <taxon>Spiralia</taxon>
        <taxon>Gnathifera</taxon>
        <taxon>Rotifera</taxon>
        <taxon>Eurotatoria</taxon>
        <taxon>Bdelloidea</taxon>
        <taxon>Philodinida</taxon>
        <taxon>Philodinidae</taxon>
        <taxon>Rotaria</taxon>
    </lineage>
</organism>
<sequence>MASGDNDTHRLVRFQSFHPIAYLNRWFRIHVTNHEILNELTLHAPHRETYPILKYPCHVYLVEYELNKRIRIWFDDQQVQVKQCSDYMNENYSTDVMQSCWVCQWVDISENWFIDPDEDIDENTIE</sequence>
<dbReference type="EMBL" id="CAJOBJ010362612">
    <property type="protein sequence ID" value="CAF5219064.1"/>
    <property type="molecule type" value="Genomic_DNA"/>
</dbReference>
<protein>
    <submittedName>
        <fullName evidence="1">Uncharacterized protein</fullName>
    </submittedName>
</protein>
<dbReference type="Proteomes" id="UP000681720">
    <property type="component" value="Unassembled WGS sequence"/>
</dbReference>
<accession>A0A8S3JQS6</accession>
<evidence type="ECO:0000313" key="1">
    <source>
        <dbReference type="EMBL" id="CAF5219064.1"/>
    </source>
</evidence>
<feature type="non-terminal residue" evidence="1">
    <location>
        <position position="126"/>
    </location>
</feature>
<reference evidence="1" key="1">
    <citation type="submission" date="2021-02" db="EMBL/GenBank/DDBJ databases">
        <authorList>
            <person name="Nowell W R."/>
        </authorList>
    </citation>
    <scope>NUCLEOTIDE SEQUENCE</scope>
</reference>
<name>A0A8S3JQS6_9BILA</name>
<comment type="caution">
    <text evidence="1">The sequence shown here is derived from an EMBL/GenBank/DDBJ whole genome shotgun (WGS) entry which is preliminary data.</text>
</comment>
<dbReference type="AlphaFoldDB" id="A0A8S3JQS6"/>
<proteinExistence type="predicted"/>